<sequence>MEPAAGEPAEEEEPDMPAVGSTVVVKWGSKDLPSEVVQANVREVPDRAPRNSTRTVLGFVVSWKGIGEDSESFVSMTGGLKWRVRREPEARAPEERRPPPESWHCCDTPGCGFRAPTSEELAEHTESKHDYMDV</sequence>
<evidence type="ECO:0000313" key="2">
    <source>
        <dbReference type="EMBL" id="GMI41961.1"/>
    </source>
</evidence>
<feature type="region of interest" description="Disordered" evidence="1">
    <location>
        <begin position="115"/>
        <end position="134"/>
    </location>
</feature>
<dbReference type="Proteomes" id="UP001165060">
    <property type="component" value="Unassembled WGS sequence"/>
</dbReference>
<evidence type="ECO:0000313" key="3">
    <source>
        <dbReference type="Proteomes" id="UP001165060"/>
    </source>
</evidence>
<dbReference type="EMBL" id="BRYB01001040">
    <property type="protein sequence ID" value="GMI41961.1"/>
    <property type="molecule type" value="Genomic_DNA"/>
</dbReference>
<feature type="region of interest" description="Disordered" evidence="1">
    <location>
        <begin position="86"/>
        <end position="107"/>
    </location>
</feature>
<gene>
    <name evidence="2" type="ORF">TeGR_g4104</name>
</gene>
<feature type="compositionally biased region" description="Basic and acidic residues" evidence="1">
    <location>
        <begin position="86"/>
        <end position="99"/>
    </location>
</feature>
<comment type="caution">
    <text evidence="2">The sequence shown here is derived from an EMBL/GenBank/DDBJ whole genome shotgun (WGS) entry which is preliminary data.</text>
</comment>
<protein>
    <recommendedName>
        <fullName evidence="4">C2H2-type domain-containing protein</fullName>
    </recommendedName>
</protein>
<organism evidence="2 3">
    <name type="scientific">Tetraparma gracilis</name>
    <dbReference type="NCBI Taxonomy" id="2962635"/>
    <lineage>
        <taxon>Eukaryota</taxon>
        <taxon>Sar</taxon>
        <taxon>Stramenopiles</taxon>
        <taxon>Ochrophyta</taxon>
        <taxon>Bolidophyceae</taxon>
        <taxon>Parmales</taxon>
        <taxon>Triparmaceae</taxon>
        <taxon>Tetraparma</taxon>
    </lineage>
</organism>
<accession>A0ABQ6N7M7</accession>
<proteinExistence type="predicted"/>
<evidence type="ECO:0008006" key="4">
    <source>
        <dbReference type="Google" id="ProtNLM"/>
    </source>
</evidence>
<reference evidence="2 3" key="1">
    <citation type="journal article" date="2023" name="Commun. Biol.">
        <title>Genome analysis of Parmales, the sister group of diatoms, reveals the evolutionary specialization of diatoms from phago-mixotrophs to photoautotrophs.</title>
        <authorList>
            <person name="Ban H."/>
            <person name="Sato S."/>
            <person name="Yoshikawa S."/>
            <person name="Yamada K."/>
            <person name="Nakamura Y."/>
            <person name="Ichinomiya M."/>
            <person name="Sato N."/>
            <person name="Blanc-Mathieu R."/>
            <person name="Endo H."/>
            <person name="Kuwata A."/>
            <person name="Ogata H."/>
        </authorList>
    </citation>
    <scope>NUCLEOTIDE SEQUENCE [LARGE SCALE GENOMIC DNA]</scope>
</reference>
<name>A0ABQ6N7M7_9STRA</name>
<keyword evidence="3" id="KW-1185">Reference proteome</keyword>
<evidence type="ECO:0000256" key="1">
    <source>
        <dbReference type="SAM" id="MobiDB-lite"/>
    </source>
</evidence>
<feature type="compositionally biased region" description="Basic and acidic residues" evidence="1">
    <location>
        <begin position="121"/>
        <end position="134"/>
    </location>
</feature>